<evidence type="ECO:0000313" key="1">
    <source>
        <dbReference type="EMBL" id="VDN34396.1"/>
    </source>
</evidence>
<proteinExistence type="predicted"/>
<feature type="non-terminal residue" evidence="1">
    <location>
        <position position="90"/>
    </location>
</feature>
<gene>
    <name evidence="1" type="ORF">CGOC_LOCUS12618</name>
</gene>
<keyword evidence="2" id="KW-1185">Reference proteome</keyword>
<evidence type="ECO:0000313" key="2">
    <source>
        <dbReference type="Proteomes" id="UP000271889"/>
    </source>
</evidence>
<dbReference type="EMBL" id="UYRV01124509">
    <property type="protein sequence ID" value="VDN34396.1"/>
    <property type="molecule type" value="Genomic_DNA"/>
</dbReference>
<accession>A0A3P7QU15</accession>
<organism evidence="1 2">
    <name type="scientific">Cylicostephanus goldi</name>
    <name type="common">Nematode worm</name>
    <dbReference type="NCBI Taxonomy" id="71465"/>
    <lineage>
        <taxon>Eukaryota</taxon>
        <taxon>Metazoa</taxon>
        <taxon>Ecdysozoa</taxon>
        <taxon>Nematoda</taxon>
        <taxon>Chromadorea</taxon>
        <taxon>Rhabditida</taxon>
        <taxon>Rhabditina</taxon>
        <taxon>Rhabditomorpha</taxon>
        <taxon>Strongyloidea</taxon>
        <taxon>Strongylidae</taxon>
        <taxon>Cylicostephanus</taxon>
    </lineage>
</organism>
<dbReference type="OrthoDB" id="64767at2759"/>
<sequence length="90" mass="10793">MQNLRDRVRVEREISKLKYSLSVEALQLSDEYQNRIEVQLRRRYYEALRLLHFQLKEDVQSTNAKIESVASSMRVRGDDVGDELRYDLME</sequence>
<protein>
    <submittedName>
        <fullName evidence="1">Uncharacterized protein</fullName>
    </submittedName>
</protein>
<reference evidence="1 2" key="1">
    <citation type="submission" date="2018-11" db="EMBL/GenBank/DDBJ databases">
        <authorList>
            <consortium name="Pathogen Informatics"/>
        </authorList>
    </citation>
    <scope>NUCLEOTIDE SEQUENCE [LARGE SCALE GENOMIC DNA]</scope>
</reference>
<name>A0A3P7QU15_CYLGO</name>
<dbReference type="Proteomes" id="UP000271889">
    <property type="component" value="Unassembled WGS sequence"/>
</dbReference>
<dbReference type="AlphaFoldDB" id="A0A3P7QU15"/>